<keyword evidence="3" id="KW-1185">Reference proteome</keyword>
<feature type="region of interest" description="Disordered" evidence="1">
    <location>
        <begin position="151"/>
        <end position="221"/>
    </location>
</feature>
<feature type="region of interest" description="Disordered" evidence="1">
    <location>
        <begin position="46"/>
        <end position="68"/>
    </location>
</feature>
<feature type="compositionally biased region" description="Basic and acidic residues" evidence="1">
    <location>
        <begin position="689"/>
        <end position="769"/>
    </location>
</feature>
<feature type="compositionally biased region" description="Basic and acidic residues" evidence="1">
    <location>
        <begin position="787"/>
        <end position="826"/>
    </location>
</feature>
<feature type="compositionally biased region" description="Polar residues" evidence="1">
    <location>
        <begin position="199"/>
        <end position="218"/>
    </location>
</feature>
<evidence type="ECO:0000313" key="3">
    <source>
        <dbReference type="Proteomes" id="UP001307889"/>
    </source>
</evidence>
<dbReference type="Proteomes" id="UP001307889">
    <property type="component" value="Chromosome 13"/>
</dbReference>
<reference evidence="2 3" key="1">
    <citation type="submission" date="2023-09" db="EMBL/GenBank/DDBJ databases">
        <title>Nesidiocoris tenuis whole genome shotgun sequence.</title>
        <authorList>
            <person name="Shibata T."/>
            <person name="Shimoda M."/>
            <person name="Kobayashi T."/>
            <person name="Uehara T."/>
        </authorList>
    </citation>
    <scope>NUCLEOTIDE SEQUENCE [LARGE SCALE GENOMIC DNA]</scope>
    <source>
        <strain evidence="2 3">Japan</strain>
    </source>
</reference>
<protein>
    <submittedName>
        <fullName evidence="2">Kiaa0232</fullName>
    </submittedName>
</protein>
<evidence type="ECO:0000256" key="1">
    <source>
        <dbReference type="SAM" id="MobiDB-lite"/>
    </source>
</evidence>
<dbReference type="PANTHER" id="PTHR39227:SF1">
    <property type="entry name" value="ADIPOGENESIS REGULATORY FACTOR"/>
    <property type="match status" value="1"/>
</dbReference>
<evidence type="ECO:0000313" key="2">
    <source>
        <dbReference type="EMBL" id="BET02105.1"/>
    </source>
</evidence>
<name>A0ABN7BEM7_9HEMI</name>
<feature type="compositionally biased region" description="Acidic residues" evidence="1">
    <location>
        <begin position="530"/>
        <end position="539"/>
    </location>
</feature>
<proteinExistence type="predicted"/>
<sequence>MKFRGVGALPSSVALWLEQQLEERGVDSAVHGGHILGLLNRRPVDPSADLPPLKGRKKKGSRSTEELDRKAASNCHFELEQTVDLDQLVDELCVKLRESASADEGDKGCLKETTNSGQIFSIDTPLQPGSSVRRFSDLALSNRELQDAVSQWSRGPQTGHRARARRRGYSESSPKVTKRKDNKENVCGAMRGRMRSRSTVKQSSGCPSATNRMRSSAKSLDRNDDEAVVRFVKGEMRGRKHVFVDEREAKLSRTPGRRENKVELLEFDQALPMDVQQLLQSPDDSAFVRQPKINQPLPNFIQCGTNIMSSIWSDTSLERMDEDDVVPAAWEAISSSRWSDARSSILSTAWKLPPFVLEKDIETTSLALTNDNSSSYFSFFGSGSSSTTARGLNHNKNSGFTEVTPGTHVDRKKVQVTHPPPDTEEEDLLTSMKTHFRPIKENCSNTDYKDGSSFAISTNFEQVKYRRSESGSLYLGPDNNKYFEFKRKGDTSAFVPKFKVRQTEKFCQTDDILLADEAESAPEVKKAADEELNAEEGDGLSDGGETAAAADEFFFPGDDRLAEEMVNGSEEDEEEESKPCIQISGCITSWPMSLAIWSNDTLNNNNNSWVYGEEGNKNKILGDGGHSEQYTRLKDELFEEGEELLSDLSSIHLLVDHDRVDDSANQVQGVHHYVPFALKERVPNVPSALKERSPDVPSACKERNPDVLFARKERNPNVPSARKERVPNVPSARKERIPNVPSARKERVPNVPSARKERIPNVPSARKEFNPNVPSARKECNPNAPSAHKERNPNVPSARKERVPNVPSARKERIPNVPSARKERNPTCHCSQGVHS</sequence>
<dbReference type="PANTHER" id="PTHR39227">
    <property type="entry name" value="ADIPOGENESIS REGULATORY FACTOR"/>
    <property type="match status" value="1"/>
</dbReference>
<dbReference type="InterPro" id="IPR034450">
    <property type="entry name" value="ADIRF"/>
</dbReference>
<accession>A0ABN7BEM7</accession>
<dbReference type="EMBL" id="AP028921">
    <property type="protein sequence ID" value="BET02105.1"/>
    <property type="molecule type" value="Genomic_DNA"/>
</dbReference>
<organism evidence="2 3">
    <name type="scientific">Nesidiocoris tenuis</name>
    <dbReference type="NCBI Taxonomy" id="355587"/>
    <lineage>
        <taxon>Eukaryota</taxon>
        <taxon>Metazoa</taxon>
        <taxon>Ecdysozoa</taxon>
        <taxon>Arthropoda</taxon>
        <taxon>Hexapoda</taxon>
        <taxon>Insecta</taxon>
        <taxon>Pterygota</taxon>
        <taxon>Neoptera</taxon>
        <taxon>Paraneoptera</taxon>
        <taxon>Hemiptera</taxon>
        <taxon>Heteroptera</taxon>
        <taxon>Panheteroptera</taxon>
        <taxon>Cimicomorpha</taxon>
        <taxon>Miridae</taxon>
        <taxon>Dicyphina</taxon>
        <taxon>Nesidiocoris</taxon>
    </lineage>
</organism>
<feature type="region of interest" description="Disordered" evidence="1">
    <location>
        <begin position="688"/>
        <end position="836"/>
    </location>
</feature>
<feature type="region of interest" description="Disordered" evidence="1">
    <location>
        <begin position="521"/>
        <end position="543"/>
    </location>
</feature>
<gene>
    <name evidence="2" type="ORF">NTJ_14923</name>
</gene>